<dbReference type="SUPFAM" id="SSF52540">
    <property type="entry name" value="P-loop containing nucleoside triphosphate hydrolases"/>
    <property type="match status" value="1"/>
</dbReference>
<organism evidence="2 3">
    <name type="scientific">Aeromonas cavernicola</name>
    <dbReference type="NCBI Taxonomy" id="1006623"/>
    <lineage>
        <taxon>Bacteria</taxon>
        <taxon>Pseudomonadati</taxon>
        <taxon>Pseudomonadota</taxon>
        <taxon>Gammaproteobacteria</taxon>
        <taxon>Aeromonadales</taxon>
        <taxon>Aeromonadaceae</taxon>
        <taxon>Aeromonas</taxon>
    </lineage>
</organism>
<sequence length="1439" mass="164587">MIERIFQDIDEEQVVNADNPHFLIQLGWDDGASWDALLCSKRILLISEAGSGKTYECHKQASELAAKGDAAFYVELASLASRHLRDLLGYEEARRFDRWLASPSEVATFFLDSIDELQLTRGTFRQALDCFVRGIENNLNRVRVVVTTRPIPFDMQLIRSKLPVPSEIKHLTPEEREREFSNVAMGEHLIRQPDQANEKLTPDWRTVALMPLSNPQIVEFAEERGVKNRAELLNEIERQNAFEFARRPQDLIELCADWQPGSQLRTHCQQVENCIRIKLMPRSDRLELAELSIDKAIEGARRLALAMWLTRRLTIRHSAESDNGQQGEAALDPSIILSDWTQAELKTLLERPLFGFAAYGRVRFHHRSVSEFLAAQRLQELKNKGMSLRALKRLLLLETKGKTIIPPSKQAIAGWLAAFNDDIFQAIRDHEPSLLFNEGDPASLTLAQRQQALRAYVQRYGKGGWRGLHTPSIQIKRFATPELADEINQLWQQGIDNPDVRDLLLRLIECGGIKGCAELAHSVANNVGMEEVARLYAIRALIAVNDPRLPTVAAVMVSQPPDWPDKLVCAAIMDLFPAHLSVAQFCQALGWRPWKTQSVGKLIRQFPSLIKHAPLVLSQLEELRDQLVTLISDGLQMPQDQWPHIVSPRQYLRSILAAVSIRGLDHQCTQPWIHASVLALHLRQREYDDDKIYKELAQRINKFDSQRRKQAFWAINHIVQSLHPTEDTLTRIGEIIPYDSLIQFTLPQDKEWLVNDLQDKNKPLVERQMLMHIALRKLGVSVTDLRELVADQPELRLLLAEEIEPSDFEKEQKEYQRQEKEQREKAEIEEAEKRESWIALHRAISESPDKAFADNHGKNLVWDLFQAMSSTVDGNNLSGWNRPFLESQFSKTITDRIRTLFMAAWREQCPLLICERSADPQNTDLDTWRLGLAGLYAEAEDSDWASQLTEEDARRAARYSLLERSTLPYWINDLVRCHPSAVSDVFGKELEWILSNFTDEHHHSMLLEHLKNAASAVTGLFIPHLVAWLGESLSEINSIVDDESRTSAFISRYSRVIGLVLKHGHSDHRVQLCCMAQEYLTLDLTEPVMLLWLSTLIRINPELGVDTLAEKLRDIKPEPLSKAAIWFITLFNERHDGINVRNNDFTPSILLKLTRLAYQHIRPQDDAEHEGCYTPNMRDNAEYARNAILTALLASQGEEGWQVKNEMAIDPLFAHFKDRILALAQEAWAQEMDSAILNEQQCREFEKKCEVPLTTNGAMFSLLCNRLADLDELLKSDVSPREEWEKIGQERIMRRAIARELKNLANGLYTVDQEAVTAEEKETDIRLRSTASDYESVIELKLGDNRSVRDFLNTIEDQLVTKYLSVATRRSGALLITLKEDRTWQHPDSGEKIGIEGLRELLLEEAKRVEEKMGGAVSIAVHILTLFPRLPTEQQKHLN</sequence>
<comment type="caution">
    <text evidence="2">The sequence shown here is derived from an EMBL/GenBank/DDBJ whole genome shotgun (WGS) entry which is preliminary data.</text>
</comment>
<evidence type="ECO:0000313" key="3">
    <source>
        <dbReference type="Proteomes" id="UP000235861"/>
    </source>
</evidence>
<accession>A0A2H9U9T5</accession>
<dbReference type="EMBL" id="PGGC01000001">
    <property type="protein sequence ID" value="PJG60796.1"/>
    <property type="molecule type" value="Genomic_DNA"/>
</dbReference>
<evidence type="ECO:0000313" key="2">
    <source>
        <dbReference type="EMBL" id="PJG60796.1"/>
    </source>
</evidence>
<protein>
    <submittedName>
        <fullName evidence="2">Uncharacterized protein</fullName>
    </submittedName>
</protein>
<name>A0A2H9U9T5_9GAMM</name>
<dbReference type="CDD" id="cd00009">
    <property type="entry name" value="AAA"/>
    <property type="match status" value="1"/>
</dbReference>
<dbReference type="Gene3D" id="3.40.50.300">
    <property type="entry name" value="P-loop containing nucleotide triphosphate hydrolases"/>
    <property type="match status" value="1"/>
</dbReference>
<feature type="region of interest" description="Disordered" evidence="1">
    <location>
        <begin position="809"/>
        <end position="828"/>
    </location>
</feature>
<dbReference type="OrthoDB" id="6787458at2"/>
<reference evidence="2 3" key="1">
    <citation type="submission" date="2017-11" db="EMBL/GenBank/DDBJ databases">
        <title>Draft genome sequence of environmental isolate Aeromonas cavernicola sp. nov. MDC 2508.</title>
        <authorList>
            <person name="Colston S.M."/>
            <person name="Navarro A."/>
            <person name="Martinez-Murcia A.J."/>
            <person name="Graf J."/>
        </authorList>
    </citation>
    <scope>NUCLEOTIDE SEQUENCE [LARGE SCALE GENOMIC DNA]</scope>
    <source>
        <strain evidence="2 3">MDC 2508</strain>
    </source>
</reference>
<proteinExistence type="predicted"/>
<gene>
    <name evidence="2" type="ORF">CUC53_00180</name>
</gene>
<dbReference type="InterPro" id="IPR027417">
    <property type="entry name" value="P-loop_NTPase"/>
</dbReference>
<dbReference type="Proteomes" id="UP000235861">
    <property type="component" value="Unassembled WGS sequence"/>
</dbReference>
<keyword evidence="3" id="KW-1185">Reference proteome</keyword>
<evidence type="ECO:0000256" key="1">
    <source>
        <dbReference type="SAM" id="MobiDB-lite"/>
    </source>
</evidence>
<dbReference type="RefSeq" id="WP_100292289.1">
    <property type="nucleotide sequence ID" value="NZ_PGGC01000001.1"/>
</dbReference>